<accession>A0A0B1TQN5</accession>
<dbReference type="PROSITE" id="PS50025">
    <property type="entry name" value="LAM_G_DOMAIN"/>
    <property type="match status" value="1"/>
</dbReference>
<proteinExistence type="predicted"/>
<evidence type="ECO:0000256" key="1">
    <source>
        <dbReference type="PROSITE-ProRule" id="PRU00122"/>
    </source>
</evidence>
<comment type="caution">
    <text evidence="1">Lacks conserved residue(s) required for the propagation of feature annotation.</text>
</comment>
<evidence type="ECO:0000313" key="3">
    <source>
        <dbReference type="EMBL" id="KHJ98117.1"/>
    </source>
</evidence>
<dbReference type="Proteomes" id="UP000053660">
    <property type="component" value="Unassembled WGS sequence"/>
</dbReference>
<dbReference type="InterPro" id="IPR001791">
    <property type="entry name" value="Laminin_G"/>
</dbReference>
<organism evidence="3 4">
    <name type="scientific">Oesophagostomum dentatum</name>
    <name type="common">Nodular worm</name>
    <dbReference type="NCBI Taxonomy" id="61180"/>
    <lineage>
        <taxon>Eukaryota</taxon>
        <taxon>Metazoa</taxon>
        <taxon>Ecdysozoa</taxon>
        <taxon>Nematoda</taxon>
        <taxon>Chromadorea</taxon>
        <taxon>Rhabditida</taxon>
        <taxon>Rhabditina</taxon>
        <taxon>Rhabditomorpha</taxon>
        <taxon>Strongyloidea</taxon>
        <taxon>Strongylidae</taxon>
        <taxon>Oesophagostomum</taxon>
    </lineage>
</organism>
<dbReference type="AlphaFoldDB" id="A0A0B1TQN5"/>
<name>A0A0B1TQN5_OESDE</name>
<reference evidence="3 4" key="1">
    <citation type="submission" date="2014-03" db="EMBL/GenBank/DDBJ databases">
        <title>Draft genome of the hookworm Oesophagostomum dentatum.</title>
        <authorList>
            <person name="Mitreva M."/>
        </authorList>
    </citation>
    <scope>NUCLEOTIDE SEQUENCE [LARGE SCALE GENOMIC DNA]</scope>
    <source>
        <strain evidence="3 4">OD-Hann</strain>
    </source>
</reference>
<feature type="domain" description="Laminin G" evidence="2">
    <location>
        <begin position="1"/>
        <end position="112"/>
    </location>
</feature>
<gene>
    <name evidence="3" type="ORF">OESDEN_01888</name>
</gene>
<dbReference type="EMBL" id="KN549354">
    <property type="protein sequence ID" value="KHJ98117.1"/>
    <property type="molecule type" value="Genomic_DNA"/>
</dbReference>
<dbReference type="OrthoDB" id="10426558at2759"/>
<keyword evidence="4" id="KW-1185">Reference proteome</keyword>
<sequence length="210" mass="23111">MSIAGELRFDVSKQIAIEVFLEIYSIPVLATGSAIFVGGTYYEKKKSGLYLPSFEHRFFENTREKVPSLRGCLKDVFIDGKSVDLANIHAKQMEETLTDSGDDSAFAIQVGCVDCSPSCPPGVRCRPTEPRQLTFECDCSDIEEFWLGECRSTESKPSRFSCSTEMLPPPLSGLRPNPLVPLSTYHLDTATPVLPLLPTKAALSKVRLGV</sequence>
<evidence type="ECO:0000313" key="4">
    <source>
        <dbReference type="Proteomes" id="UP000053660"/>
    </source>
</evidence>
<evidence type="ECO:0000259" key="2">
    <source>
        <dbReference type="PROSITE" id="PS50025"/>
    </source>
</evidence>
<protein>
    <recommendedName>
        <fullName evidence="2">Laminin G domain-containing protein</fullName>
    </recommendedName>
</protein>